<dbReference type="RefSeq" id="WP_138571892.1">
    <property type="nucleotide sequence ID" value="NZ_CP040818.1"/>
</dbReference>
<reference evidence="2 3" key="1">
    <citation type="submission" date="2019-06" db="EMBL/GenBank/DDBJ databases">
        <title>Genome sequence of Rhodobacteraceae bacterium D4M1.</title>
        <authorList>
            <person name="Cao J."/>
        </authorList>
    </citation>
    <scope>NUCLEOTIDE SEQUENCE [LARGE SCALE GENOMIC DNA]</scope>
    <source>
        <strain evidence="2 3">D4M1</strain>
    </source>
</reference>
<feature type="compositionally biased region" description="Gly residues" evidence="1">
    <location>
        <begin position="252"/>
        <end position="263"/>
    </location>
</feature>
<sequence length="379" mass="39831">MAPLSGLTWDHPRGYSALAAAAAEVAPGQGLSLTWARQPLEGFESAPIAELCAAHDLVVLDHPHVGEAVEAGCLHPLEEVFGPAELAAIGARTIGPCLASYRYAGRHWALPLDAATQVMATRPDLLETPPATWQEVLALSRGGTPVALSLAGPHVLMSLFSVCTALGAPPALRPQELLPPEVACTAWEILSELAGRSPAALRPLNPIGILNRMAAEEIAACVPLIYGYVTYAAPASGTALRFSDAPRATPGGRPGGTLGGTGIGLSRRVTPTPELRTHLRWLMSEAVQRGFIPDHDGQPSARAAWADAGVNARWRGFYAGTAATLEASCVRPRFAGYIAFQTAASERLRAALEAREPAARAMQALQDLYDQSRPGGTET</sequence>
<organism evidence="2 3">
    <name type="scientific">Paroceanicella profunda</name>
    <dbReference type="NCBI Taxonomy" id="2579971"/>
    <lineage>
        <taxon>Bacteria</taxon>
        <taxon>Pseudomonadati</taxon>
        <taxon>Pseudomonadota</taxon>
        <taxon>Alphaproteobacteria</taxon>
        <taxon>Rhodobacterales</taxon>
        <taxon>Paracoccaceae</taxon>
        <taxon>Paroceanicella</taxon>
    </lineage>
</organism>
<dbReference type="Gene3D" id="3.40.190.10">
    <property type="entry name" value="Periplasmic binding protein-like II"/>
    <property type="match status" value="4"/>
</dbReference>
<gene>
    <name evidence="2" type="ORF">FDP22_09900</name>
</gene>
<dbReference type="SUPFAM" id="SSF53850">
    <property type="entry name" value="Periplasmic binding protein-like II"/>
    <property type="match status" value="1"/>
</dbReference>
<keyword evidence="3" id="KW-1185">Reference proteome</keyword>
<proteinExistence type="predicted"/>
<evidence type="ECO:0000313" key="2">
    <source>
        <dbReference type="EMBL" id="QDL92059.1"/>
    </source>
</evidence>
<accession>A0A5B8FZA4</accession>
<evidence type="ECO:0000256" key="1">
    <source>
        <dbReference type="SAM" id="MobiDB-lite"/>
    </source>
</evidence>
<evidence type="ECO:0000313" key="3">
    <source>
        <dbReference type="Proteomes" id="UP000305888"/>
    </source>
</evidence>
<dbReference type="KEGG" id="ppru:FDP22_09900"/>
<protein>
    <submittedName>
        <fullName evidence="2">Extracellular solute-binding protein</fullName>
    </submittedName>
</protein>
<dbReference type="AlphaFoldDB" id="A0A5B8FZA4"/>
<name>A0A5B8FZA4_9RHOB</name>
<dbReference type="Proteomes" id="UP000305888">
    <property type="component" value="Chromosome"/>
</dbReference>
<dbReference type="EMBL" id="CP040818">
    <property type="protein sequence ID" value="QDL92059.1"/>
    <property type="molecule type" value="Genomic_DNA"/>
</dbReference>
<feature type="region of interest" description="Disordered" evidence="1">
    <location>
        <begin position="244"/>
        <end position="267"/>
    </location>
</feature>
<dbReference type="OrthoDB" id="9811622at2"/>